<proteinExistence type="inferred from homology"/>
<name>A0AA89BIA9_9ASTE</name>
<keyword evidence="5" id="KW-1185">Reference proteome</keyword>
<sequence>MEPTPAPSFPCCPPKPDALSSLREGIFNLLSRWTALQIAVENEWGGRDSIKKSEQLASDILSLLSQLKGHRLEYLVHNLIIAAFDLQHHSMLKIWRIFYMRHCYLLSTQRLRMAALRRYIFYLITGFVFSILSLENRD</sequence>
<dbReference type="AlphaFoldDB" id="A0AA89BIA9"/>
<evidence type="ECO:0008006" key="6">
    <source>
        <dbReference type="Google" id="ProtNLM"/>
    </source>
</evidence>
<dbReference type="Pfam" id="PF10273">
    <property type="entry name" value="WGG"/>
    <property type="match status" value="1"/>
</dbReference>
<comment type="similarity">
    <text evidence="1">Belongs to the TSR2 family.</text>
</comment>
<dbReference type="Proteomes" id="UP001188597">
    <property type="component" value="Unassembled WGS sequence"/>
</dbReference>
<evidence type="ECO:0000256" key="3">
    <source>
        <dbReference type="SAM" id="Phobius"/>
    </source>
</evidence>
<feature type="transmembrane region" description="Helical" evidence="3">
    <location>
        <begin position="116"/>
        <end position="134"/>
    </location>
</feature>
<protein>
    <recommendedName>
        <fullName evidence="6">Pre-rRNA-processing protein TSR2 homolog</fullName>
    </recommendedName>
</protein>
<evidence type="ECO:0000313" key="4">
    <source>
        <dbReference type="EMBL" id="KAK3042163.1"/>
    </source>
</evidence>
<evidence type="ECO:0000256" key="2">
    <source>
        <dbReference type="ARBA" id="ARBA00022552"/>
    </source>
</evidence>
<keyword evidence="2" id="KW-0698">rRNA processing</keyword>
<reference evidence="4" key="1">
    <citation type="submission" date="2022-12" db="EMBL/GenBank/DDBJ databases">
        <title>Draft genome assemblies for two species of Escallonia (Escalloniales).</title>
        <authorList>
            <person name="Chanderbali A."/>
            <person name="Dervinis C."/>
            <person name="Anghel I."/>
            <person name="Soltis D."/>
            <person name="Soltis P."/>
            <person name="Zapata F."/>
        </authorList>
    </citation>
    <scope>NUCLEOTIDE SEQUENCE</scope>
    <source>
        <strain evidence="4">UCBG64.0493</strain>
        <tissue evidence="4">Leaf</tissue>
    </source>
</reference>
<evidence type="ECO:0000313" key="5">
    <source>
        <dbReference type="Proteomes" id="UP001188597"/>
    </source>
</evidence>
<gene>
    <name evidence="4" type="ORF">RJ639_001283</name>
</gene>
<keyword evidence="3" id="KW-0812">Transmembrane</keyword>
<evidence type="ECO:0000256" key="1">
    <source>
        <dbReference type="ARBA" id="ARBA00006524"/>
    </source>
</evidence>
<organism evidence="4 5">
    <name type="scientific">Escallonia herrerae</name>
    <dbReference type="NCBI Taxonomy" id="1293975"/>
    <lineage>
        <taxon>Eukaryota</taxon>
        <taxon>Viridiplantae</taxon>
        <taxon>Streptophyta</taxon>
        <taxon>Embryophyta</taxon>
        <taxon>Tracheophyta</taxon>
        <taxon>Spermatophyta</taxon>
        <taxon>Magnoliopsida</taxon>
        <taxon>eudicotyledons</taxon>
        <taxon>Gunneridae</taxon>
        <taxon>Pentapetalae</taxon>
        <taxon>asterids</taxon>
        <taxon>campanulids</taxon>
        <taxon>Escalloniales</taxon>
        <taxon>Escalloniaceae</taxon>
        <taxon>Escallonia</taxon>
    </lineage>
</organism>
<dbReference type="GO" id="GO:0006364">
    <property type="term" value="P:rRNA processing"/>
    <property type="evidence" value="ECO:0007669"/>
    <property type="project" value="UniProtKB-KW"/>
</dbReference>
<keyword evidence="3" id="KW-1133">Transmembrane helix</keyword>
<comment type="caution">
    <text evidence="4">The sequence shown here is derived from an EMBL/GenBank/DDBJ whole genome shotgun (WGS) entry which is preliminary data.</text>
</comment>
<dbReference type="EMBL" id="JAVXUP010000023">
    <property type="protein sequence ID" value="KAK3042163.1"/>
    <property type="molecule type" value="Genomic_DNA"/>
</dbReference>
<keyword evidence="3" id="KW-0472">Membrane</keyword>
<dbReference type="InterPro" id="IPR019398">
    <property type="entry name" value="Pre-rRNA_process_TSR2"/>
</dbReference>
<accession>A0AA89BIA9</accession>
<dbReference type="PANTHER" id="PTHR21250">
    <property type="entry name" value="PRE-RRNA-PROCESSING PROTEIN TSR2 HOMOLOG"/>
    <property type="match status" value="1"/>
</dbReference>